<dbReference type="Proteomes" id="UP000185639">
    <property type="component" value="Unassembled WGS sequence"/>
</dbReference>
<dbReference type="GO" id="GO:0008173">
    <property type="term" value="F:RNA methyltransferase activity"/>
    <property type="evidence" value="ECO:0007669"/>
    <property type="project" value="InterPro"/>
</dbReference>
<keyword evidence="3 6" id="KW-0808">Transferase</keyword>
<evidence type="ECO:0000256" key="2">
    <source>
        <dbReference type="ARBA" id="ARBA00022603"/>
    </source>
</evidence>
<name>A0A1N7J3D0_9GAMM</name>
<dbReference type="PROSITE" id="PS01153">
    <property type="entry name" value="NOL1_NOP2_SUN"/>
    <property type="match status" value="1"/>
</dbReference>
<evidence type="ECO:0000256" key="4">
    <source>
        <dbReference type="ARBA" id="ARBA00022691"/>
    </source>
</evidence>
<dbReference type="PANTHER" id="PTHR22807:SF53">
    <property type="entry name" value="RIBOSOMAL RNA SMALL SUBUNIT METHYLTRANSFERASE B-RELATED"/>
    <property type="match status" value="1"/>
</dbReference>
<evidence type="ECO:0000313" key="9">
    <source>
        <dbReference type="Proteomes" id="UP000185639"/>
    </source>
</evidence>
<gene>
    <name evidence="8" type="ORF">SAMN05421686_101303</name>
</gene>
<dbReference type="EMBL" id="FTOH01000001">
    <property type="protein sequence ID" value="SIS43731.1"/>
    <property type="molecule type" value="Genomic_DNA"/>
</dbReference>
<sequence>MIDKPLLINYNQLHTLWLKWLSQPANAHFDRWLKHEAASWRKRFRETMPLELGSAMQHALRFRQLACALELIHERGLDQDWHAWTEQWNPEQAESLSRNNFWFWIQRRSYSQWYIPKDWQAGSRKTTVDDTAAWVRKNPDSPLAYIWFGIDASLADAIERRAELAGWNDKQRQEFMRMQQSRPPLWLRPAAEQDAKTLRDELKAAGVEVNLNKHGLCATGGFGVQQTDAYKEGRVEVQDFASQQIAAAVDAQAGEKIWDACAGAGGKTLAIADGMSGKGAVVATDLKEFKLTELKKRAKRAGIANIRTFVWDGEAPLRLPKEIARQKGFDKVLIDAPCTATGTWRRNPDARNRLSEAYLKELTGLQQQLLDSASEAVRHGGKLIYATCSWLTEENEEAIEAFLKNHADFALESSRLLGAPDVDSDTMFVAVMSRQN</sequence>
<keyword evidence="9" id="KW-1185">Reference proteome</keyword>
<evidence type="ECO:0000313" key="8">
    <source>
        <dbReference type="EMBL" id="SIS43731.1"/>
    </source>
</evidence>
<organism evidence="8 9">
    <name type="scientific">Thalassolituus maritimus</name>
    <dbReference type="NCBI Taxonomy" id="484498"/>
    <lineage>
        <taxon>Bacteria</taxon>
        <taxon>Pseudomonadati</taxon>
        <taxon>Pseudomonadota</taxon>
        <taxon>Gammaproteobacteria</taxon>
        <taxon>Oceanospirillales</taxon>
        <taxon>Oceanospirillaceae</taxon>
        <taxon>Thalassolituus</taxon>
    </lineage>
</organism>
<dbReference type="STRING" id="484498.SAMN05421686_101303"/>
<dbReference type="GO" id="GO:0001510">
    <property type="term" value="P:RNA methylation"/>
    <property type="evidence" value="ECO:0007669"/>
    <property type="project" value="InterPro"/>
</dbReference>
<dbReference type="InterPro" id="IPR049560">
    <property type="entry name" value="MeTrfase_RsmB-F_NOP2_cat"/>
</dbReference>
<keyword evidence="5 6" id="KW-0694">RNA-binding</keyword>
<keyword evidence="2 6" id="KW-0489">Methyltransferase</keyword>
<evidence type="ECO:0000256" key="5">
    <source>
        <dbReference type="ARBA" id="ARBA00022884"/>
    </source>
</evidence>
<reference evidence="9" key="1">
    <citation type="submission" date="2017-01" db="EMBL/GenBank/DDBJ databases">
        <authorList>
            <person name="Varghese N."/>
            <person name="Submissions S."/>
        </authorList>
    </citation>
    <scope>NUCLEOTIDE SEQUENCE [LARGE SCALE GENOMIC DNA]</scope>
    <source>
        <strain evidence="9">DSM 24913</strain>
    </source>
</reference>
<comment type="caution">
    <text evidence="6">Lacks conserved residue(s) required for the propagation of feature annotation.</text>
</comment>
<dbReference type="Pfam" id="PF01189">
    <property type="entry name" value="Methyltr_RsmB-F"/>
    <property type="match status" value="1"/>
</dbReference>
<accession>A0A1N7J3D0</accession>
<dbReference type="AlphaFoldDB" id="A0A1N7J3D0"/>
<evidence type="ECO:0000256" key="6">
    <source>
        <dbReference type="PROSITE-ProRule" id="PRU01023"/>
    </source>
</evidence>
<evidence type="ECO:0000256" key="1">
    <source>
        <dbReference type="ARBA" id="ARBA00007494"/>
    </source>
</evidence>
<proteinExistence type="inferred from homology"/>
<evidence type="ECO:0000259" key="7">
    <source>
        <dbReference type="PROSITE" id="PS51686"/>
    </source>
</evidence>
<dbReference type="PROSITE" id="PS51686">
    <property type="entry name" value="SAM_MT_RSMB_NOP"/>
    <property type="match status" value="1"/>
</dbReference>
<dbReference type="Gene3D" id="3.40.50.150">
    <property type="entry name" value="Vaccinia Virus protein VP39"/>
    <property type="match status" value="1"/>
</dbReference>
<feature type="domain" description="SAM-dependent MTase RsmB/NOP-type" evidence="7">
    <location>
        <begin position="161"/>
        <end position="436"/>
    </location>
</feature>
<evidence type="ECO:0000256" key="3">
    <source>
        <dbReference type="ARBA" id="ARBA00022679"/>
    </source>
</evidence>
<dbReference type="GO" id="GO:0003723">
    <property type="term" value="F:RNA binding"/>
    <property type="evidence" value="ECO:0007669"/>
    <property type="project" value="UniProtKB-UniRule"/>
</dbReference>
<dbReference type="SUPFAM" id="SSF53335">
    <property type="entry name" value="S-adenosyl-L-methionine-dependent methyltransferases"/>
    <property type="match status" value="1"/>
</dbReference>
<dbReference type="InterPro" id="IPR001678">
    <property type="entry name" value="MeTrfase_RsmB-F_NOP2_dom"/>
</dbReference>
<dbReference type="InterPro" id="IPR023267">
    <property type="entry name" value="RCMT"/>
</dbReference>
<feature type="binding site" evidence="6">
    <location>
        <position position="312"/>
    </location>
    <ligand>
        <name>S-adenosyl-L-methionine</name>
        <dbReference type="ChEBI" id="CHEBI:59789"/>
    </ligand>
</feature>
<dbReference type="PANTHER" id="PTHR22807">
    <property type="entry name" value="NOP2 YEAST -RELATED NOL1/NOP2/FMU SUN DOMAIN-CONTAINING"/>
    <property type="match status" value="1"/>
</dbReference>
<dbReference type="PRINTS" id="PR02008">
    <property type="entry name" value="RCMTFAMILY"/>
</dbReference>
<feature type="binding site" evidence="6">
    <location>
        <position position="285"/>
    </location>
    <ligand>
        <name>S-adenosyl-L-methionine</name>
        <dbReference type="ChEBI" id="CHEBI:59789"/>
    </ligand>
</feature>
<dbReference type="InterPro" id="IPR018314">
    <property type="entry name" value="RsmB/NOL1/NOP2-like_CS"/>
</dbReference>
<feature type="active site" description="Nucleophile" evidence="6">
    <location>
        <position position="388"/>
    </location>
</feature>
<comment type="similarity">
    <text evidence="1 6">Belongs to the class I-like SAM-binding methyltransferase superfamily. RsmB/NOP family.</text>
</comment>
<feature type="binding site" evidence="6">
    <location>
        <position position="335"/>
    </location>
    <ligand>
        <name>S-adenosyl-L-methionine</name>
        <dbReference type="ChEBI" id="CHEBI:59789"/>
    </ligand>
</feature>
<dbReference type="InterPro" id="IPR029063">
    <property type="entry name" value="SAM-dependent_MTases_sf"/>
</dbReference>
<dbReference type="CDD" id="cd02440">
    <property type="entry name" value="AdoMet_MTases"/>
    <property type="match status" value="1"/>
</dbReference>
<keyword evidence="4 6" id="KW-0949">S-adenosyl-L-methionine</keyword>
<protein>
    <submittedName>
        <fullName evidence="8">16S rRNA (Cytosine967-C5)-methyltransferase</fullName>
    </submittedName>
</protein>
<dbReference type="RefSeq" id="WP_076513761.1">
    <property type="nucleotide sequence ID" value="NZ_FTOH01000001.1"/>
</dbReference>
<dbReference type="OrthoDB" id="9810297at2"/>